<keyword evidence="3" id="KW-1185">Reference proteome</keyword>
<sequence length="187" mass="20239">MSSTDAYTVPDAHTLATQIQKLCISEKLTLSTAESLTGGHLSSAITNVSGSSEYFKGGVTVYTNAIKMSILGVKKETLDKYTEVSAETATEMAVNVQKLYGSDISVSTTGFVTTPGTGETVKTAKKVTSLSATGPSCWVAVRIKDRTQTLHVYVEDVDRVKNKDSFVRIVLAFLYDRLVRMHEAEEA</sequence>
<dbReference type="NCBIfam" id="TIGR00199">
    <property type="entry name" value="PncC_domain"/>
    <property type="match status" value="1"/>
</dbReference>
<dbReference type="InterPro" id="IPR008136">
    <property type="entry name" value="CinA_C"/>
</dbReference>
<gene>
    <name evidence="2" type="ORF">YASMINEVIRUS_1217</name>
</gene>
<feature type="domain" description="CinA C-terminal" evidence="1">
    <location>
        <begin position="13"/>
        <end position="176"/>
    </location>
</feature>
<evidence type="ECO:0000259" key="1">
    <source>
        <dbReference type="Pfam" id="PF02464"/>
    </source>
</evidence>
<protein>
    <submittedName>
        <fullName evidence="2">Competence/damage-inducible protein A</fullName>
    </submittedName>
</protein>
<dbReference type="Gene3D" id="3.90.950.20">
    <property type="entry name" value="CinA-like"/>
    <property type="match status" value="1"/>
</dbReference>
<dbReference type="Pfam" id="PF02464">
    <property type="entry name" value="CinA"/>
    <property type="match status" value="1"/>
</dbReference>
<reference evidence="2 3" key="1">
    <citation type="submission" date="2018-10" db="EMBL/GenBank/DDBJ databases">
        <authorList>
            <consortium name="IHU Genomes"/>
        </authorList>
    </citation>
    <scope>NUCLEOTIDE SEQUENCE [LARGE SCALE GENOMIC DNA]</scope>
    <source>
        <strain evidence="2 3">A1</strain>
    </source>
</reference>
<comment type="caution">
    <text evidence="2">The sequence shown here is derived from an EMBL/GenBank/DDBJ whole genome shotgun (WGS) entry which is preliminary data.</text>
</comment>
<organism evidence="2 3">
    <name type="scientific">Yasminevirus sp. GU-2018</name>
    <dbReference type="NCBI Taxonomy" id="2420051"/>
    <lineage>
        <taxon>Viruses</taxon>
        <taxon>Varidnaviria</taxon>
        <taxon>Bamfordvirae</taxon>
        <taxon>Nucleocytoviricota</taxon>
        <taxon>Megaviricetes</taxon>
        <taxon>Imitervirales</taxon>
        <taxon>Mimiviridae</taxon>
        <taxon>Klosneuvirinae</taxon>
        <taxon>Yasminevirus</taxon>
        <taxon>Yasminevirus saudimassiliense</taxon>
    </lineage>
</organism>
<proteinExistence type="predicted"/>
<dbReference type="SUPFAM" id="SSF142433">
    <property type="entry name" value="CinA-like"/>
    <property type="match status" value="1"/>
</dbReference>
<accession>A0A5K0UBW7</accession>
<dbReference type="Proteomes" id="UP000594342">
    <property type="component" value="Unassembled WGS sequence"/>
</dbReference>
<evidence type="ECO:0000313" key="3">
    <source>
        <dbReference type="Proteomes" id="UP000594342"/>
    </source>
</evidence>
<name>A0A5K0UBW7_9VIRU</name>
<dbReference type="EMBL" id="UPSH01000001">
    <property type="protein sequence ID" value="VBB18686.1"/>
    <property type="molecule type" value="Genomic_DNA"/>
</dbReference>
<evidence type="ECO:0000313" key="2">
    <source>
        <dbReference type="EMBL" id="VBB18686.1"/>
    </source>
</evidence>
<dbReference type="InterPro" id="IPR036653">
    <property type="entry name" value="CinA-like_C"/>
</dbReference>